<dbReference type="GO" id="GO:0005634">
    <property type="term" value="C:nucleus"/>
    <property type="evidence" value="ECO:0007669"/>
    <property type="project" value="TreeGrafter"/>
</dbReference>
<proteinExistence type="inferred from homology"/>
<dbReference type="Gene3D" id="3.40.50.720">
    <property type="entry name" value="NAD(P)-binding Rossmann-like Domain"/>
    <property type="match status" value="1"/>
</dbReference>
<dbReference type="InterPro" id="IPR051164">
    <property type="entry name" value="NmrA-like_oxidored"/>
</dbReference>
<dbReference type="SUPFAM" id="SSF51735">
    <property type="entry name" value="NAD(P)-binding Rossmann-fold domains"/>
    <property type="match status" value="1"/>
</dbReference>
<feature type="domain" description="NmrA-like" evidence="4">
    <location>
        <begin position="93"/>
        <end position="207"/>
    </location>
</feature>
<feature type="region of interest" description="Disordered" evidence="3">
    <location>
        <begin position="37"/>
        <end position="60"/>
    </location>
</feature>
<sequence length="285" mass="31802">MFRKKKNKKADLVAEIDTLGHQEDNVANARVIKAKKSPRGGFKSPKAADNMGGLKSLTTSADGTLTEEWDPYLPRPPSMKHIDPADLVDENAEQVAVFNANTHEGSTMVRVLSEKGLRVVAAVRVFTSRNTKALIKLKGVTVKVADWNDESSLLKVASGCSRAFLVTKYWERFDSKIEEQMAVNILRACAHADPPIKHLVLATFEDTRELISRNRKSQLVPTTEGKIYPRFEGKKPIDDKAKEWKVQITHMMTSYMDDGPNKRKSLILIRGDTGRILVQPHIVGA</sequence>
<dbReference type="OrthoDB" id="41906at2759"/>
<keyword evidence="2" id="KW-0521">NADP</keyword>
<evidence type="ECO:0000256" key="1">
    <source>
        <dbReference type="ARBA" id="ARBA00006328"/>
    </source>
</evidence>
<evidence type="ECO:0000256" key="3">
    <source>
        <dbReference type="SAM" id="MobiDB-lite"/>
    </source>
</evidence>
<evidence type="ECO:0000256" key="2">
    <source>
        <dbReference type="ARBA" id="ARBA00022857"/>
    </source>
</evidence>
<dbReference type="Pfam" id="PF05368">
    <property type="entry name" value="NmrA"/>
    <property type="match status" value="1"/>
</dbReference>
<gene>
    <name evidence="5" type="ORF">PSNMU_V1.4_AUG-EV-PASAV3_0072920</name>
</gene>
<name>A0A448ZEG5_9STRA</name>
<protein>
    <recommendedName>
        <fullName evidence="4">NmrA-like domain-containing protein</fullName>
    </recommendedName>
</protein>
<evidence type="ECO:0000259" key="4">
    <source>
        <dbReference type="Pfam" id="PF05368"/>
    </source>
</evidence>
<comment type="similarity">
    <text evidence="1">Belongs to the NmrA-type oxidoreductase family.</text>
</comment>
<reference evidence="5 6" key="1">
    <citation type="submission" date="2019-01" db="EMBL/GenBank/DDBJ databases">
        <authorList>
            <person name="Ferrante I. M."/>
        </authorList>
    </citation>
    <scope>NUCLEOTIDE SEQUENCE [LARGE SCALE GENOMIC DNA]</scope>
    <source>
        <strain evidence="5 6">B856</strain>
    </source>
</reference>
<dbReference type="InterPro" id="IPR008030">
    <property type="entry name" value="NmrA-like"/>
</dbReference>
<dbReference type="EMBL" id="CAACVS010000280">
    <property type="protein sequence ID" value="VEU40396.1"/>
    <property type="molecule type" value="Genomic_DNA"/>
</dbReference>
<evidence type="ECO:0000313" key="6">
    <source>
        <dbReference type="Proteomes" id="UP000291116"/>
    </source>
</evidence>
<dbReference type="InterPro" id="IPR036291">
    <property type="entry name" value="NAD(P)-bd_dom_sf"/>
</dbReference>
<evidence type="ECO:0000313" key="5">
    <source>
        <dbReference type="EMBL" id="VEU40396.1"/>
    </source>
</evidence>
<keyword evidence="6" id="KW-1185">Reference proteome</keyword>
<dbReference type="Proteomes" id="UP000291116">
    <property type="component" value="Unassembled WGS sequence"/>
</dbReference>
<dbReference type="PANTHER" id="PTHR42748">
    <property type="entry name" value="NITROGEN METABOLITE REPRESSION PROTEIN NMRA FAMILY MEMBER"/>
    <property type="match status" value="1"/>
</dbReference>
<accession>A0A448ZEG5</accession>
<dbReference type="PANTHER" id="PTHR42748:SF7">
    <property type="entry name" value="NMRA LIKE REDOX SENSOR 1-RELATED"/>
    <property type="match status" value="1"/>
</dbReference>
<organism evidence="5 6">
    <name type="scientific">Pseudo-nitzschia multistriata</name>
    <dbReference type="NCBI Taxonomy" id="183589"/>
    <lineage>
        <taxon>Eukaryota</taxon>
        <taxon>Sar</taxon>
        <taxon>Stramenopiles</taxon>
        <taxon>Ochrophyta</taxon>
        <taxon>Bacillariophyta</taxon>
        <taxon>Bacillariophyceae</taxon>
        <taxon>Bacillariophycidae</taxon>
        <taxon>Bacillariales</taxon>
        <taxon>Bacillariaceae</taxon>
        <taxon>Pseudo-nitzschia</taxon>
    </lineage>
</organism>
<dbReference type="AlphaFoldDB" id="A0A448ZEG5"/>